<proteinExistence type="predicted"/>
<evidence type="ECO:0000256" key="4">
    <source>
        <dbReference type="ARBA" id="ARBA00022989"/>
    </source>
</evidence>
<keyword evidence="4 6" id="KW-1133">Transmembrane helix</keyword>
<dbReference type="Gene3D" id="3.40.720.10">
    <property type="entry name" value="Alkaline Phosphatase, subunit A"/>
    <property type="match status" value="1"/>
</dbReference>
<dbReference type="SUPFAM" id="SSF53649">
    <property type="entry name" value="Alkaline phosphatase-like"/>
    <property type="match status" value="1"/>
</dbReference>
<organism evidence="8 9">
    <name type="scientific">Rhizobium hainanense</name>
    <dbReference type="NCBI Taxonomy" id="52131"/>
    <lineage>
        <taxon>Bacteria</taxon>
        <taxon>Pseudomonadati</taxon>
        <taxon>Pseudomonadota</taxon>
        <taxon>Alphaproteobacteria</taxon>
        <taxon>Hyphomicrobiales</taxon>
        <taxon>Rhizobiaceae</taxon>
        <taxon>Rhizobium/Agrobacterium group</taxon>
        <taxon>Rhizobium</taxon>
    </lineage>
</organism>
<dbReference type="PANTHER" id="PTHR47371:SF3">
    <property type="entry name" value="PHOSPHOGLYCEROL TRANSFERASE I"/>
    <property type="match status" value="1"/>
</dbReference>
<dbReference type="GO" id="GO:0016740">
    <property type="term" value="F:transferase activity"/>
    <property type="evidence" value="ECO:0007669"/>
    <property type="project" value="UniProtKB-KW"/>
</dbReference>
<feature type="transmembrane region" description="Helical" evidence="6">
    <location>
        <begin position="103"/>
        <end position="120"/>
    </location>
</feature>
<keyword evidence="8" id="KW-0808">Transferase</keyword>
<dbReference type="AlphaFoldDB" id="A0A1C3TVS8"/>
<dbReference type="InterPro" id="IPR000917">
    <property type="entry name" value="Sulfatase_N"/>
</dbReference>
<evidence type="ECO:0000256" key="3">
    <source>
        <dbReference type="ARBA" id="ARBA00022692"/>
    </source>
</evidence>
<dbReference type="RefSeq" id="WP_208621502.1">
    <property type="nucleotide sequence ID" value="NZ_FMAC01000001.1"/>
</dbReference>
<dbReference type="Pfam" id="PF00884">
    <property type="entry name" value="Sulfatase"/>
    <property type="match status" value="1"/>
</dbReference>
<protein>
    <submittedName>
        <fullName evidence="8">Phosphoglycerol transferase MdoB</fullName>
    </submittedName>
</protein>
<evidence type="ECO:0000256" key="6">
    <source>
        <dbReference type="SAM" id="Phobius"/>
    </source>
</evidence>
<feature type="transmembrane region" description="Helical" evidence="6">
    <location>
        <begin position="191"/>
        <end position="209"/>
    </location>
</feature>
<dbReference type="PANTHER" id="PTHR47371">
    <property type="entry name" value="LIPOTEICHOIC ACID SYNTHASE"/>
    <property type="match status" value="1"/>
</dbReference>
<evidence type="ECO:0000259" key="7">
    <source>
        <dbReference type="Pfam" id="PF00884"/>
    </source>
</evidence>
<sequence>MNDVQHSETSLVALVIESALAGRLALFQKIGAARQNSASLHLLLSLALTLLLSLSIVMTVEWVARGEFGPAWTYLLSTSRPGVATIAIIMLAMLTLDALVGRAHLSALIVAPLLLVPAFISSQKQNFLSDPLYPSDFLFARQITELMPVMVSDRPWTATALAIGLIVGLATLIVVWRYISCRSAVLSRKERLGRFSLCVPLTALLASQMDPTQYSFIREKLGIIPIVWDQTENYNHNGFVVAFALNLPMAHVKSPAGYGPGVIDDMPARNYGYLSGPHQKPDVIMLMSESLWDPTRLANVAFTPDPMPTIRARQSGHVFSPEFGGMTANVEFEALTGFSNAFLPYGSIPYQQYVRRPMPSLATFFRGEGYTARALHPFSGWFWNRNEVYRAFGFEEFHTQETLPAMDKRGMFAADDSLMKEIMREGDAAERPFFFFAVTLQGHGPYEANRYAQNTVDIGGNLNDDDRAALATYAQGVREADDSLKMLMDWAEKRDRETIIVLWGDHLPPLGNVYPNTGYMPQQVATRKAPLDVMKREHETPLVVWSSKKGVRKDIGTISPSQLPYHLLKTAGYEHPFYTGFLGRVQKKYTIVDRYLLATRDNQAFPDWARKEQDVDQMVRDYRNLQHDMMFGREYGLERFFPSHAELVSQESS</sequence>
<keyword evidence="3 6" id="KW-0812">Transmembrane</keyword>
<keyword evidence="5 6" id="KW-0472">Membrane</keyword>
<evidence type="ECO:0000256" key="1">
    <source>
        <dbReference type="ARBA" id="ARBA00004651"/>
    </source>
</evidence>
<feature type="transmembrane region" description="Helical" evidence="6">
    <location>
        <begin position="156"/>
        <end position="179"/>
    </location>
</feature>
<evidence type="ECO:0000313" key="8">
    <source>
        <dbReference type="EMBL" id="SCB07313.1"/>
    </source>
</evidence>
<feature type="transmembrane region" description="Helical" evidence="6">
    <location>
        <begin position="38"/>
        <end position="60"/>
    </location>
</feature>
<keyword evidence="2" id="KW-1003">Cell membrane</keyword>
<gene>
    <name evidence="8" type="ORF">GA0061100_101128</name>
</gene>
<dbReference type="Proteomes" id="UP000186228">
    <property type="component" value="Unassembled WGS sequence"/>
</dbReference>
<feature type="transmembrane region" description="Helical" evidence="6">
    <location>
        <begin position="6"/>
        <end position="26"/>
    </location>
</feature>
<dbReference type="InterPro" id="IPR017850">
    <property type="entry name" value="Alkaline_phosphatase_core_sf"/>
</dbReference>
<name>A0A1C3TVS8_9HYPH</name>
<accession>A0A1C3TVS8</accession>
<evidence type="ECO:0000256" key="2">
    <source>
        <dbReference type="ARBA" id="ARBA00022475"/>
    </source>
</evidence>
<comment type="subcellular location">
    <subcellularLocation>
        <location evidence="1">Cell membrane</location>
        <topology evidence="1">Multi-pass membrane protein</topology>
    </subcellularLocation>
</comment>
<dbReference type="CDD" id="cd16015">
    <property type="entry name" value="LTA_synthase"/>
    <property type="match status" value="1"/>
</dbReference>
<feature type="domain" description="Sulfatase N-terminal" evidence="7">
    <location>
        <begin position="281"/>
        <end position="573"/>
    </location>
</feature>
<dbReference type="GO" id="GO:0005886">
    <property type="term" value="C:plasma membrane"/>
    <property type="evidence" value="ECO:0007669"/>
    <property type="project" value="UniProtKB-SubCell"/>
</dbReference>
<evidence type="ECO:0000256" key="5">
    <source>
        <dbReference type="ARBA" id="ARBA00023136"/>
    </source>
</evidence>
<evidence type="ECO:0000313" key="9">
    <source>
        <dbReference type="Proteomes" id="UP000186228"/>
    </source>
</evidence>
<keyword evidence="9" id="KW-1185">Reference proteome</keyword>
<dbReference type="STRING" id="52131.GA0061100_101128"/>
<feature type="transmembrane region" description="Helical" evidence="6">
    <location>
        <begin position="72"/>
        <end position="96"/>
    </location>
</feature>
<dbReference type="InterPro" id="IPR050448">
    <property type="entry name" value="OpgB/LTA_synthase_biosynth"/>
</dbReference>
<reference evidence="9" key="1">
    <citation type="submission" date="2016-08" db="EMBL/GenBank/DDBJ databases">
        <authorList>
            <person name="Varghese N."/>
            <person name="Submissions Spin"/>
        </authorList>
    </citation>
    <scope>NUCLEOTIDE SEQUENCE [LARGE SCALE GENOMIC DNA]</scope>
    <source>
        <strain evidence="9">CCBAU 57015</strain>
    </source>
</reference>
<dbReference type="EMBL" id="FMAC01000001">
    <property type="protein sequence ID" value="SCB07313.1"/>
    <property type="molecule type" value="Genomic_DNA"/>
</dbReference>